<accession>A0A2P8H9V2</accession>
<comment type="caution">
    <text evidence="1">The sequence shown here is derived from an EMBL/GenBank/DDBJ whole genome shotgun (WGS) entry which is preliminary data.</text>
</comment>
<protein>
    <submittedName>
        <fullName evidence="1">Uncharacterized protein</fullName>
    </submittedName>
</protein>
<dbReference type="AlphaFoldDB" id="A0A2P8H9V2"/>
<dbReference type="RefSeq" id="WP_106620536.1">
    <property type="nucleotide sequence ID" value="NZ_PYAX01000033.1"/>
</dbReference>
<dbReference type="EMBL" id="PYAX01000033">
    <property type="protein sequence ID" value="PSL43002.1"/>
    <property type="molecule type" value="Genomic_DNA"/>
</dbReference>
<keyword evidence="2" id="KW-1185">Reference proteome</keyword>
<evidence type="ECO:0000313" key="1">
    <source>
        <dbReference type="EMBL" id="PSL43002.1"/>
    </source>
</evidence>
<reference evidence="1 2" key="1">
    <citation type="submission" date="2018-03" db="EMBL/GenBank/DDBJ databases">
        <title>Genomic Encyclopedia of Type Strains, Phase III (KMG-III): the genomes of soil and plant-associated and newly described type strains.</title>
        <authorList>
            <person name="Whitman W."/>
        </authorList>
    </citation>
    <scope>NUCLEOTIDE SEQUENCE [LARGE SCALE GENOMIC DNA]</scope>
    <source>
        <strain evidence="1 2">CGMCC 4.7097</strain>
    </source>
</reference>
<organism evidence="1 2">
    <name type="scientific">Saccharothrix carnea</name>
    <dbReference type="NCBI Taxonomy" id="1280637"/>
    <lineage>
        <taxon>Bacteria</taxon>
        <taxon>Bacillati</taxon>
        <taxon>Actinomycetota</taxon>
        <taxon>Actinomycetes</taxon>
        <taxon>Pseudonocardiales</taxon>
        <taxon>Pseudonocardiaceae</taxon>
        <taxon>Saccharothrix</taxon>
    </lineage>
</organism>
<evidence type="ECO:0000313" key="2">
    <source>
        <dbReference type="Proteomes" id="UP000241118"/>
    </source>
</evidence>
<dbReference type="Proteomes" id="UP000241118">
    <property type="component" value="Unassembled WGS sequence"/>
</dbReference>
<proteinExistence type="predicted"/>
<name>A0A2P8H9V2_SACCR</name>
<gene>
    <name evidence="1" type="ORF">B0I31_1339</name>
</gene>
<sequence length="119" mass="12535">MDGADPRVAQLCLRLADDTGPLAKPGPLRDLAVQAAQAIRTGADTADDDLDRLDDMLLREGYAAGLGASRSSRLPGLGGGHPLLEVLTCPADRCDRVEPPTGAPPMCAVLRRPLRRLSL</sequence>